<dbReference type="GO" id="GO:0016773">
    <property type="term" value="F:phosphotransferase activity, alcohol group as acceptor"/>
    <property type="evidence" value="ECO:0007669"/>
    <property type="project" value="InterPro"/>
</dbReference>
<dbReference type="GO" id="GO:0006040">
    <property type="term" value="P:amino sugar metabolic process"/>
    <property type="evidence" value="ECO:0007669"/>
    <property type="project" value="InterPro"/>
</dbReference>
<organism evidence="3 4">
    <name type="scientific">Qingshengfaniella alkalisoli</name>
    <dbReference type="NCBI Taxonomy" id="2599296"/>
    <lineage>
        <taxon>Bacteria</taxon>
        <taxon>Pseudomonadati</taxon>
        <taxon>Pseudomonadota</taxon>
        <taxon>Alphaproteobacteria</taxon>
        <taxon>Rhodobacterales</taxon>
        <taxon>Paracoccaceae</taxon>
        <taxon>Qingshengfaniella</taxon>
    </lineage>
</organism>
<dbReference type="InterPro" id="IPR043129">
    <property type="entry name" value="ATPase_NBD"/>
</dbReference>
<sequence length="370" mass="39369">MKGKTAWEDRAVWVAGTMSGTSLDGVDVAMLLTDGVEVLDFGAHAYRPYSAEEQKVLRAALNRWQGDPGTDEAARIVEQAHVEVLRELQGAELVGFHGQTLAHEPRGQGTYQAGNGQALATALRLPVVWDFRTADVHAGGEGAPLAPVYHFALARWVGVTEPVVFLNLGGVGNLTYVDPNAVDPFASDAMLAFDTGPANAPLNDLMMARFGRPFDEGGEVSGSGQVSSDALKRFIANPYFCRIPPKSLDRNDFAELVEDVSPLDDTDAAATLVEAAALGVANAVRWCPRPPAQILVAGGGRKNPRMMRRIAELSGCIVEPVETVGLNGDMLEAQAFAYMAMRNVRELAISGPDTTGAPGALTGGRLSYPR</sequence>
<dbReference type="GO" id="GO:0005524">
    <property type="term" value="F:ATP binding"/>
    <property type="evidence" value="ECO:0007669"/>
    <property type="project" value="InterPro"/>
</dbReference>
<keyword evidence="3" id="KW-0808">Transferase</keyword>
<dbReference type="Pfam" id="PF03702">
    <property type="entry name" value="AnmK"/>
    <property type="match status" value="1"/>
</dbReference>
<dbReference type="SUPFAM" id="SSF53067">
    <property type="entry name" value="Actin-like ATPase domain"/>
    <property type="match status" value="1"/>
</dbReference>
<keyword evidence="1" id="KW-0119">Carbohydrate metabolism</keyword>
<dbReference type="Gene3D" id="3.30.420.40">
    <property type="match status" value="2"/>
</dbReference>
<dbReference type="RefSeq" id="WP_146363642.1">
    <property type="nucleotide sequence ID" value="NZ_CP042261.1"/>
</dbReference>
<reference evidence="3 4" key="1">
    <citation type="submission" date="2019-07" db="EMBL/GenBank/DDBJ databases">
        <title>Litoreibacter alkalisoli sp. nov., isolated from saline-alkaline soil.</title>
        <authorList>
            <person name="Wang S."/>
            <person name="Xu L."/>
            <person name="Xing Y.-T."/>
            <person name="Sun J.-Q."/>
        </authorList>
    </citation>
    <scope>NUCLEOTIDE SEQUENCE [LARGE SCALE GENOMIC DNA]</scope>
    <source>
        <strain evidence="3 4">LN3S51</strain>
    </source>
</reference>
<dbReference type="EC" id="2.7.1.170" evidence="3"/>
<dbReference type="AlphaFoldDB" id="A0A5B8IW34"/>
<feature type="region of interest" description="Disordered" evidence="2">
    <location>
        <begin position="351"/>
        <end position="370"/>
    </location>
</feature>
<accession>A0A5B8IW34</accession>
<dbReference type="EMBL" id="CP042261">
    <property type="protein sequence ID" value="QDY68728.1"/>
    <property type="molecule type" value="Genomic_DNA"/>
</dbReference>
<dbReference type="KEGG" id="lit:FPZ52_03200"/>
<protein>
    <submittedName>
        <fullName evidence="3">Anhydro-N-acetylmuramic acid kinase</fullName>
        <ecNumber evidence="3">2.7.1.170</ecNumber>
    </submittedName>
</protein>
<dbReference type="PANTHER" id="PTHR30605">
    <property type="entry name" value="ANHYDRO-N-ACETYLMURAMIC ACID KINASE"/>
    <property type="match status" value="1"/>
</dbReference>
<keyword evidence="4" id="KW-1185">Reference proteome</keyword>
<dbReference type="NCBIfam" id="NF007141">
    <property type="entry name" value="PRK09585.1-5"/>
    <property type="match status" value="1"/>
</dbReference>
<evidence type="ECO:0000313" key="4">
    <source>
        <dbReference type="Proteomes" id="UP000318483"/>
    </source>
</evidence>
<evidence type="ECO:0000313" key="3">
    <source>
        <dbReference type="EMBL" id="QDY68728.1"/>
    </source>
</evidence>
<dbReference type="GO" id="GO:0009254">
    <property type="term" value="P:peptidoglycan turnover"/>
    <property type="evidence" value="ECO:0007669"/>
    <property type="project" value="InterPro"/>
</dbReference>
<evidence type="ECO:0000256" key="1">
    <source>
        <dbReference type="ARBA" id="ARBA00023277"/>
    </source>
</evidence>
<dbReference type="PANTHER" id="PTHR30605:SF0">
    <property type="entry name" value="ANHYDRO-N-ACETYLMURAMIC ACID KINASE"/>
    <property type="match status" value="1"/>
</dbReference>
<dbReference type="Proteomes" id="UP000318483">
    <property type="component" value="Chromosome"/>
</dbReference>
<name>A0A5B8IW34_9RHOB</name>
<proteinExistence type="predicted"/>
<dbReference type="GO" id="GO:0016301">
    <property type="term" value="F:kinase activity"/>
    <property type="evidence" value="ECO:0007669"/>
    <property type="project" value="UniProtKB-KW"/>
</dbReference>
<dbReference type="OrthoDB" id="9763949at2"/>
<keyword evidence="3" id="KW-0418">Kinase</keyword>
<dbReference type="InterPro" id="IPR005338">
    <property type="entry name" value="Anhydro_N_Ac-Mur_kinase"/>
</dbReference>
<evidence type="ECO:0000256" key="2">
    <source>
        <dbReference type="SAM" id="MobiDB-lite"/>
    </source>
</evidence>
<gene>
    <name evidence="3" type="ORF">FPZ52_03200</name>
</gene>